<dbReference type="SMART" id="SM00510">
    <property type="entry name" value="TFS2M"/>
    <property type="match status" value="1"/>
</dbReference>
<evidence type="ECO:0000256" key="4">
    <source>
        <dbReference type="ARBA" id="ARBA00022723"/>
    </source>
</evidence>
<feature type="region of interest" description="Disordered" evidence="8">
    <location>
        <begin position="315"/>
        <end position="367"/>
    </location>
</feature>
<dbReference type="Proteomes" id="UP000268321">
    <property type="component" value="Unassembled WGS sequence"/>
</dbReference>
<evidence type="ECO:0000256" key="7">
    <source>
        <dbReference type="PROSITE-ProRule" id="PRU00146"/>
    </source>
</evidence>
<comment type="function">
    <text evidence="1">Negative regulator of transcription elongation.</text>
</comment>
<reference evidence="12" key="1">
    <citation type="journal article" date="2018" name="Nat. Microbiol.">
        <title>Leveraging single-cell genomics to expand the fungal tree of life.</title>
        <authorList>
            <person name="Ahrendt S.R."/>
            <person name="Quandt C.A."/>
            <person name="Ciobanu D."/>
            <person name="Clum A."/>
            <person name="Salamov A."/>
            <person name="Andreopoulos B."/>
            <person name="Cheng J.F."/>
            <person name="Woyke T."/>
            <person name="Pelin A."/>
            <person name="Henrissat B."/>
            <person name="Reynolds N.K."/>
            <person name="Benny G.L."/>
            <person name="Smith M.E."/>
            <person name="James T.Y."/>
            <person name="Grigoriev I.V."/>
        </authorList>
    </citation>
    <scope>NUCLEOTIDE SEQUENCE [LARGE SCALE GENOMIC DNA]</scope>
    <source>
        <strain evidence="12">Baker2002</strain>
    </source>
</reference>
<evidence type="ECO:0000313" key="11">
    <source>
        <dbReference type="EMBL" id="RKP28906.1"/>
    </source>
</evidence>
<dbReference type="GO" id="GO:0006362">
    <property type="term" value="P:transcription elongation by RNA polymerase I"/>
    <property type="evidence" value="ECO:0007669"/>
    <property type="project" value="TreeGrafter"/>
</dbReference>
<keyword evidence="5 7" id="KW-0863">Zinc-finger</keyword>
<dbReference type="Pfam" id="PF07500">
    <property type="entry name" value="TFIIS_M"/>
    <property type="match status" value="1"/>
</dbReference>
<evidence type="ECO:0000259" key="9">
    <source>
        <dbReference type="PROSITE" id="PS50016"/>
    </source>
</evidence>
<feature type="domain" description="TFIIS central" evidence="10">
    <location>
        <begin position="136"/>
        <end position="246"/>
    </location>
</feature>
<keyword evidence="12" id="KW-1185">Reference proteome</keyword>
<name>A0A4P9Z8A8_9ASCO</name>
<comment type="similarity">
    <text evidence="2">Belongs to the BYE1 family.</text>
</comment>
<dbReference type="GO" id="GO:0008270">
    <property type="term" value="F:zinc ion binding"/>
    <property type="evidence" value="ECO:0007669"/>
    <property type="project" value="UniProtKB-KW"/>
</dbReference>
<dbReference type="GO" id="GO:0031564">
    <property type="term" value="P:transcription antitermination"/>
    <property type="evidence" value="ECO:0007669"/>
    <property type="project" value="TreeGrafter"/>
</dbReference>
<evidence type="ECO:0000256" key="6">
    <source>
        <dbReference type="ARBA" id="ARBA00022833"/>
    </source>
</evidence>
<feature type="compositionally biased region" description="Basic and acidic residues" evidence="8">
    <location>
        <begin position="342"/>
        <end position="353"/>
    </location>
</feature>
<dbReference type="Gene3D" id="3.30.40.10">
    <property type="entry name" value="Zinc/RING finger domain, C3HC4 (zinc finger)"/>
    <property type="match status" value="1"/>
</dbReference>
<keyword evidence="4" id="KW-0479">Metal-binding</keyword>
<evidence type="ECO:0000256" key="5">
    <source>
        <dbReference type="ARBA" id="ARBA00022771"/>
    </source>
</evidence>
<dbReference type="InterPro" id="IPR011011">
    <property type="entry name" value="Znf_FYVE_PHD"/>
</dbReference>
<feature type="domain" description="PHD-type" evidence="9">
    <location>
        <begin position="55"/>
        <end position="113"/>
    </location>
</feature>
<dbReference type="InterPro" id="IPR001965">
    <property type="entry name" value="Znf_PHD"/>
</dbReference>
<dbReference type="InterPro" id="IPR036575">
    <property type="entry name" value="TFIIS_cen_dom_sf"/>
</dbReference>
<protein>
    <recommendedName>
        <fullName evidence="3">Transcription factor BYE1</fullName>
    </recommendedName>
</protein>
<feature type="compositionally biased region" description="Polar residues" evidence="8">
    <location>
        <begin position="280"/>
        <end position="295"/>
    </location>
</feature>
<dbReference type="InterPro" id="IPR013083">
    <property type="entry name" value="Znf_RING/FYVE/PHD"/>
</dbReference>
<dbReference type="SUPFAM" id="SSF46942">
    <property type="entry name" value="Elongation factor TFIIS domain 2"/>
    <property type="match status" value="1"/>
</dbReference>
<dbReference type="EMBL" id="ML004539">
    <property type="protein sequence ID" value="RKP28906.1"/>
    <property type="molecule type" value="Genomic_DNA"/>
</dbReference>
<dbReference type="GO" id="GO:0006368">
    <property type="term" value="P:transcription elongation by RNA polymerase II"/>
    <property type="evidence" value="ECO:0007669"/>
    <property type="project" value="TreeGrafter"/>
</dbReference>
<dbReference type="InterPro" id="IPR019786">
    <property type="entry name" value="Zinc_finger_PHD-type_CS"/>
</dbReference>
<dbReference type="OrthoDB" id="79252at2759"/>
<sequence>MDEPRRSARVNKGVHSGRDFLELYYEGNNVSKKPRIDGAEEDPSEIFEVAESSENVRCTPCGTTDANYNEETDEGGLMIECEKCTTWQHAKCMGYASEKKIPKTYICNICTSAKNPNPISAAESKRATILAAIQKTRDSVSKALSNVIAKSDPQLSETTSWAGKIEAALFEWAHGTDKKYIDKSRAVMALVKKPVVLHRLVSGEISAKDLTVLPVEDIDPDLKHYAEKVRQELIRRSVLVVEDEQSQRVRRTHKGEEIVESVQDEGVEQNVSVAAGSAVRDNTTEPQQSSRSSLYSTHAANGYHYEDDDDYVAAKDDSETQDSSEKSEATGGSDSDDDMDVILERSKSPEIKAPKPPKAPKIKVPPTLPTEVWTGDIELPDVASAAVQAEFVSCTNYKKPRDVSTANFHNKAIRICKEIYQVPKLLIQGRLDRLRADAYVAKIRTSRDLFLVKLNDHKADAKFSKLYEYFAKRTKVGVVSCKAACVKDAYMYAIQGDVPDFMDFALGVGDGLYLVYLVKKDYAPVGKSILKKLVAAPPKPVPAPSLNSILSKLGGS</sequence>
<dbReference type="Gene3D" id="1.10.472.30">
    <property type="entry name" value="Transcription elongation factor S-II, central domain"/>
    <property type="match status" value="1"/>
</dbReference>
<feature type="region of interest" description="Disordered" evidence="8">
    <location>
        <begin position="244"/>
        <end position="295"/>
    </location>
</feature>
<organism evidence="11 12">
    <name type="scientific">Metschnikowia bicuspidata</name>
    <dbReference type="NCBI Taxonomy" id="27322"/>
    <lineage>
        <taxon>Eukaryota</taxon>
        <taxon>Fungi</taxon>
        <taxon>Dikarya</taxon>
        <taxon>Ascomycota</taxon>
        <taxon>Saccharomycotina</taxon>
        <taxon>Pichiomycetes</taxon>
        <taxon>Metschnikowiaceae</taxon>
        <taxon>Metschnikowia</taxon>
    </lineage>
</organism>
<dbReference type="InterPro" id="IPR019787">
    <property type="entry name" value="Znf_PHD-finger"/>
</dbReference>
<dbReference type="GO" id="GO:0000977">
    <property type="term" value="F:RNA polymerase II transcription regulatory region sequence-specific DNA binding"/>
    <property type="evidence" value="ECO:0007669"/>
    <property type="project" value="TreeGrafter"/>
</dbReference>
<keyword evidence="6" id="KW-0862">Zinc</keyword>
<proteinExistence type="inferred from homology"/>
<gene>
    <name evidence="11" type="ORF">METBISCDRAFT_5135</name>
</gene>
<dbReference type="Pfam" id="PF20826">
    <property type="entry name" value="PHD_5"/>
    <property type="match status" value="1"/>
</dbReference>
<evidence type="ECO:0000313" key="12">
    <source>
        <dbReference type="Proteomes" id="UP000268321"/>
    </source>
</evidence>
<dbReference type="GO" id="GO:0005634">
    <property type="term" value="C:nucleus"/>
    <property type="evidence" value="ECO:0007669"/>
    <property type="project" value="TreeGrafter"/>
</dbReference>
<feature type="compositionally biased region" description="Basic and acidic residues" evidence="8">
    <location>
        <begin position="315"/>
        <end position="328"/>
    </location>
</feature>
<feature type="compositionally biased region" description="Acidic residues" evidence="8">
    <location>
        <begin position="258"/>
        <end position="267"/>
    </location>
</feature>
<dbReference type="PROSITE" id="PS51321">
    <property type="entry name" value="TFIIS_CENTRAL"/>
    <property type="match status" value="1"/>
</dbReference>
<feature type="non-terminal residue" evidence="11">
    <location>
        <position position="556"/>
    </location>
</feature>
<dbReference type="PROSITE" id="PS50016">
    <property type="entry name" value="ZF_PHD_2"/>
    <property type="match status" value="1"/>
</dbReference>
<dbReference type="SMART" id="SM00249">
    <property type="entry name" value="PHD"/>
    <property type="match status" value="1"/>
</dbReference>
<dbReference type="InterPro" id="IPR012921">
    <property type="entry name" value="SPOC_C"/>
</dbReference>
<dbReference type="GO" id="GO:0001139">
    <property type="term" value="F:RNA polymerase II complex recruiting activity"/>
    <property type="evidence" value="ECO:0007669"/>
    <property type="project" value="TreeGrafter"/>
</dbReference>
<dbReference type="PROSITE" id="PS01359">
    <property type="entry name" value="ZF_PHD_1"/>
    <property type="match status" value="1"/>
</dbReference>
<dbReference type="InterPro" id="IPR003618">
    <property type="entry name" value="TFIIS_cen_dom"/>
</dbReference>
<dbReference type="PANTHER" id="PTHR11477:SF11">
    <property type="entry name" value="TRANSCRIPTION FACTOR BYE1"/>
    <property type="match status" value="1"/>
</dbReference>
<dbReference type="GO" id="GO:0031440">
    <property type="term" value="P:regulation of mRNA 3'-end processing"/>
    <property type="evidence" value="ECO:0007669"/>
    <property type="project" value="TreeGrafter"/>
</dbReference>
<dbReference type="AlphaFoldDB" id="A0A4P9Z8A8"/>
<dbReference type="Pfam" id="PF07744">
    <property type="entry name" value="SPOC"/>
    <property type="match status" value="1"/>
</dbReference>
<dbReference type="PANTHER" id="PTHR11477">
    <property type="entry name" value="TRANSCRIPTION FACTOR S-II ZINC FINGER DOMAIN-CONTAINING PROTEIN"/>
    <property type="match status" value="1"/>
</dbReference>
<accession>A0A4P9Z8A8</accession>
<evidence type="ECO:0000256" key="1">
    <source>
        <dbReference type="ARBA" id="ARBA00002311"/>
    </source>
</evidence>
<dbReference type="SUPFAM" id="SSF57903">
    <property type="entry name" value="FYVE/PHD zinc finger"/>
    <property type="match status" value="1"/>
</dbReference>
<evidence type="ECO:0000256" key="3">
    <source>
        <dbReference type="ARBA" id="ARBA00021616"/>
    </source>
</evidence>
<evidence type="ECO:0000259" key="10">
    <source>
        <dbReference type="PROSITE" id="PS51321"/>
    </source>
</evidence>
<evidence type="ECO:0000256" key="8">
    <source>
        <dbReference type="SAM" id="MobiDB-lite"/>
    </source>
</evidence>
<evidence type="ECO:0000256" key="2">
    <source>
        <dbReference type="ARBA" id="ARBA00011050"/>
    </source>
</evidence>